<dbReference type="InterPro" id="IPR036291">
    <property type="entry name" value="NAD(P)-bd_dom_sf"/>
</dbReference>
<evidence type="ECO:0000313" key="4">
    <source>
        <dbReference type="Proteomes" id="UP001595988"/>
    </source>
</evidence>
<reference evidence="4" key="1">
    <citation type="journal article" date="2019" name="Int. J. Syst. Evol. Microbiol.">
        <title>The Global Catalogue of Microorganisms (GCM) 10K type strain sequencing project: providing services to taxonomists for standard genome sequencing and annotation.</title>
        <authorList>
            <consortium name="The Broad Institute Genomics Platform"/>
            <consortium name="The Broad Institute Genome Sequencing Center for Infectious Disease"/>
            <person name="Wu L."/>
            <person name="Ma J."/>
        </authorList>
    </citation>
    <scope>NUCLEOTIDE SEQUENCE [LARGE SCALE GENOMIC DNA]</scope>
    <source>
        <strain evidence="4">CCUG 37257</strain>
    </source>
</reference>
<evidence type="ECO:0000256" key="2">
    <source>
        <dbReference type="ARBA" id="ARBA00023002"/>
    </source>
</evidence>
<dbReference type="CDD" id="cd05233">
    <property type="entry name" value="SDR_c"/>
    <property type="match status" value="1"/>
</dbReference>
<keyword evidence="2 3" id="KW-0560">Oxidoreductase</keyword>
<dbReference type="EC" id="1.1.1.-" evidence="3"/>
<comment type="caution">
    <text evidence="3">The sequence shown here is derived from an EMBL/GenBank/DDBJ whole genome shotgun (WGS) entry which is preliminary data.</text>
</comment>
<accession>A0ABV9K2P1</accession>
<dbReference type="PANTHER" id="PTHR43669">
    <property type="entry name" value="5-KETO-D-GLUCONATE 5-REDUCTASE"/>
    <property type="match status" value="1"/>
</dbReference>
<name>A0ABV9K2P1_9BACI</name>
<proteinExistence type="inferred from homology"/>
<dbReference type="RefSeq" id="WP_212929306.1">
    <property type="nucleotide sequence ID" value="NZ_JBHSFT010000049.1"/>
</dbReference>
<dbReference type="PRINTS" id="PR00081">
    <property type="entry name" value="GDHRDH"/>
</dbReference>
<evidence type="ECO:0000313" key="3">
    <source>
        <dbReference type="EMBL" id="MFC4664377.1"/>
    </source>
</evidence>
<organism evidence="3 4">
    <name type="scientific">Oceanobacillus aidingensis</name>
    <dbReference type="NCBI Taxonomy" id="645964"/>
    <lineage>
        <taxon>Bacteria</taxon>
        <taxon>Bacillati</taxon>
        <taxon>Bacillota</taxon>
        <taxon>Bacilli</taxon>
        <taxon>Bacillales</taxon>
        <taxon>Bacillaceae</taxon>
        <taxon>Oceanobacillus</taxon>
    </lineage>
</organism>
<evidence type="ECO:0000256" key="1">
    <source>
        <dbReference type="ARBA" id="ARBA00006484"/>
    </source>
</evidence>
<protein>
    <submittedName>
        <fullName evidence="3">SDR family NAD(P)-dependent oxidoreductase</fullName>
        <ecNumber evidence="3">1.1.1.-</ecNumber>
    </submittedName>
</protein>
<dbReference type="Proteomes" id="UP001595988">
    <property type="component" value="Unassembled WGS sequence"/>
</dbReference>
<comment type="similarity">
    <text evidence="1">Belongs to the short-chain dehydrogenases/reductases (SDR) family.</text>
</comment>
<keyword evidence="4" id="KW-1185">Reference proteome</keyword>
<dbReference type="EMBL" id="JBHSFT010000049">
    <property type="protein sequence ID" value="MFC4664377.1"/>
    <property type="molecule type" value="Genomic_DNA"/>
</dbReference>
<dbReference type="SUPFAM" id="SSF51735">
    <property type="entry name" value="NAD(P)-binding Rossmann-fold domains"/>
    <property type="match status" value="1"/>
</dbReference>
<dbReference type="InterPro" id="IPR002347">
    <property type="entry name" value="SDR_fam"/>
</dbReference>
<gene>
    <name evidence="3" type="ORF">ACFO3P_19550</name>
</gene>
<dbReference type="GO" id="GO:0016491">
    <property type="term" value="F:oxidoreductase activity"/>
    <property type="evidence" value="ECO:0007669"/>
    <property type="project" value="UniProtKB-KW"/>
</dbReference>
<dbReference type="Pfam" id="PF00106">
    <property type="entry name" value="adh_short"/>
    <property type="match status" value="1"/>
</dbReference>
<dbReference type="Gene3D" id="3.40.50.720">
    <property type="entry name" value="NAD(P)-binding Rossmann-like Domain"/>
    <property type="match status" value="1"/>
</dbReference>
<sequence>MVRNKEEYTVVLITGGGTGIGAAAARKLSKTHKVVICGRRLDRLEKIVNEMDCFAIQADVGVEHEVNRLINQINEKYGRLDALVLNAGINYEGKVTETSLENWENVIRINLTSGFFSYKSCLTTLTKKRWFHRNDIVGGRT</sequence>
<dbReference type="PANTHER" id="PTHR43669:SF3">
    <property type="entry name" value="ALCOHOL DEHYDROGENASE, PUTATIVE (AFU_ORTHOLOGUE AFUA_3G03445)-RELATED"/>
    <property type="match status" value="1"/>
</dbReference>